<dbReference type="Proteomes" id="UP000050792">
    <property type="component" value="Unassembled WGS sequence"/>
</dbReference>
<feature type="transmembrane region" description="Helical" evidence="1">
    <location>
        <begin position="12"/>
        <end position="34"/>
    </location>
</feature>
<keyword evidence="1" id="KW-1133">Transmembrane helix</keyword>
<dbReference type="AlphaFoldDB" id="A0AA85FBE6"/>
<protein>
    <submittedName>
        <fullName evidence="3">Uncharacterized protein</fullName>
    </submittedName>
</protein>
<name>A0AA85FBE6_9TREM</name>
<keyword evidence="1" id="KW-0472">Membrane</keyword>
<organism evidence="2 3">
    <name type="scientific">Schistosoma rodhaini</name>
    <dbReference type="NCBI Taxonomy" id="6188"/>
    <lineage>
        <taxon>Eukaryota</taxon>
        <taxon>Metazoa</taxon>
        <taxon>Spiralia</taxon>
        <taxon>Lophotrochozoa</taxon>
        <taxon>Platyhelminthes</taxon>
        <taxon>Trematoda</taxon>
        <taxon>Digenea</taxon>
        <taxon>Strigeidida</taxon>
        <taxon>Schistosomatoidea</taxon>
        <taxon>Schistosomatidae</taxon>
        <taxon>Schistosoma</taxon>
    </lineage>
</organism>
<proteinExistence type="predicted"/>
<reference evidence="3" key="2">
    <citation type="submission" date="2023-11" db="UniProtKB">
        <authorList>
            <consortium name="WormBaseParasite"/>
        </authorList>
    </citation>
    <scope>IDENTIFICATION</scope>
</reference>
<keyword evidence="2" id="KW-1185">Reference proteome</keyword>
<evidence type="ECO:0000256" key="1">
    <source>
        <dbReference type="SAM" id="Phobius"/>
    </source>
</evidence>
<evidence type="ECO:0000313" key="2">
    <source>
        <dbReference type="Proteomes" id="UP000050792"/>
    </source>
</evidence>
<accession>A0AA85FBE6</accession>
<evidence type="ECO:0000313" key="3">
    <source>
        <dbReference type="WBParaSite" id="SRDH1_43980.1"/>
    </source>
</evidence>
<keyword evidence="1" id="KW-0812">Transmembrane</keyword>
<reference evidence="2" key="1">
    <citation type="submission" date="2022-06" db="EMBL/GenBank/DDBJ databases">
        <authorList>
            <person name="Berger JAMES D."/>
            <person name="Berger JAMES D."/>
        </authorList>
    </citation>
    <scope>NUCLEOTIDE SEQUENCE [LARGE SCALE GENOMIC DNA]</scope>
</reference>
<dbReference type="WBParaSite" id="SRDH1_43980.1">
    <property type="protein sequence ID" value="SRDH1_43980.1"/>
    <property type="gene ID" value="SRDH1_43980"/>
</dbReference>
<sequence length="134" mass="15839">MRYKYSLFINQEFSILSTVHWLFSSLILLLMLTIQTKGYAVYNNGVLIQGLKFTEPCPERGYDFNDPTGNFMCVVPTPKECFSLCQNMGCTEWNHMNLIPSGSEEVKRYHRCRCFPEYNMCFYNYVPKIHRNFD</sequence>